<sequence>MPFEWADLPRECWELILRSLNHRRDYDSVSLVCTGFYSITRRLHSSLTIYDSSIPFLPRLLFRFPAIKFIDFSNFTDDLDPVLAQLSKSRLALDSLNISNRKSVPVDGLQKLGSKMRNNLRVLICSGISNLQDSDLVIIADSFPLLEELDIGFPECHPKFTVSDSGLTALTTRLKNLRRFRIGNCFITNVSLHSLFANCEFLRELALEDCSFISQEGIASAILKRPHLISISLSNVKGLRLPIISNFIDSLRILKSLTVFEFLNVSVSDELLCSMADADLPLSKFILRKCSAYTYAGISCLLAKCQSVQYLDLQNANLTDQDVRELSLLLRNLTFINLSFCSKLTNSTFLTLTRNCPLLSEIRMERTTLGTEGLEEDCLNDFIVHSQVKNLYLGGNFNLKDQDIKRFVSMCPNLELLDINTCCNITNGVFEALRDCPKITHLSIADCAAVTGFEIGFELPNLEVMNLSHSRIDDEALSTVSKTCCGLTHLELQNCFNVTSNGVRCVVGKCSRLREINLKHCNKVCADIIPWMVCLSSSLRKIMAPPSFRASMSLTKLFLRHGCLVC</sequence>
<gene>
    <name evidence="1" type="ORF">QN277_022604</name>
</gene>
<dbReference type="EMBL" id="JAWXYG010000006">
    <property type="protein sequence ID" value="KAK4269450.1"/>
    <property type="molecule type" value="Genomic_DNA"/>
</dbReference>
<evidence type="ECO:0000313" key="2">
    <source>
        <dbReference type="Proteomes" id="UP001293593"/>
    </source>
</evidence>
<dbReference type="PANTHER" id="PTHR13318">
    <property type="entry name" value="PARTNER OF PAIRED, ISOFORM B-RELATED"/>
    <property type="match status" value="1"/>
</dbReference>
<dbReference type="InterPro" id="IPR032675">
    <property type="entry name" value="LRR_dom_sf"/>
</dbReference>
<evidence type="ECO:0008006" key="3">
    <source>
        <dbReference type="Google" id="ProtNLM"/>
    </source>
</evidence>
<dbReference type="PANTHER" id="PTHR13318:SF106">
    <property type="entry name" value="F-BOX_LRR-REPEAT PROTEIN 2"/>
    <property type="match status" value="1"/>
</dbReference>
<protein>
    <recommendedName>
        <fullName evidence="3">F-box domain-containing protein</fullName>
    </recommendedName>
</protein>
<proteinExistence type="predicted"/>
<accession>A0AAE1KBV2</accession>
<comment type="caution">
    <text evidence="1">The sequence shown here is derived from an EMBL/GenBank/DDBJ whole genome shotgun (WGS) entry which is preliminary data.</text>
</comment>
<dbReference type="Proteomes" id="UP001293593">
    <property type="component" value="Unassembled WGS sequence"/>
</dbReference>
<dbReference type="SUPFAM" id="SSF52047">
    <property type="entry name" value="RNI-like"/>
    <property type="match status" value="2"/>
</dbReference>
<evidence type="ECO:0000313" key="1">
    <source>
        <dbReference type="EMBL" id="KAK4269450.1"/>
    </source>
</evidence>
<reference evidence="1" key="1">
    <citation type="submission" date="2023-10" db="EMBL/GenBank/DDBJ databases">
        <title>Chromosome-level genome of the transformable northern wattle, Acacia crassicarpa.</title>
        <authorList>
            <person name="Massaro I."/>
            <person name="Sinha N.R."/>
            <person name="Poethig S."/>
            <person name="Leichty A.R."/>
        </authorList>
    </citation>
    <scope>NUCLEOTIDE SEQUENCE</scope>
    <source>
        <strain evidence="1">Acra3RX</strain>
        <tissue evidence="1">Leaf</tissue>
    </source>
</reference>
<keyword evidence="2" id="KW-1185">Reference proteome</keyword>
<name>A0AAE1KBV2_9FABA</name>
<dbReference type="Gene3D" id="3.80.10.10">
    <property type="entry name" value="Ribonuclease Inhibitor"/>
    <property type="match status" value="3"/>
</dbReference>
<dbReference type="SMART" id="SM00367">
    <property type="entry name" value="LRR_CC"/>
    <property type="match status" value="8"/>
</dbReference>
<dbReference type="Gene3D" id="1.20.1280.50">
    <property type="match status" value="1"/>
</dbReference>
<dbReference type="InterPro" id="IPR006553">
    <property type="entry name" value="Leu-rich_rpt_Cys-con_subtyp"/>
</dbReference>
<organism evidence="1 2">
    <name type="scientific">Acacia crassicarpa</name>
    <name type="common">northern wattle</name>
    <dbReference type="NCBI Taxonomy" id="499986"/>
    <lineage>
        <taxon>Eukaryota</taxon>
        <taxon>Viridiplantae</taxon>
        <taxon>Streptophyta</taxon>
        <taxon>Embryophyta</taxon>
        <taxon>Tracheophyta</taxon>
        <taxon>Spermatophyta</taxon>
        <taxon>Magnoliopsida</taxon>
        <taxon>eudicotyledons</taxon>
        <taxon>Gunneridae</taxon>
        <taxon>Pentapetalae</taxon>
        <taxon>rosids</taxon>
        <taxon>fabids</taxon>
        <taxon>Fabales</taxon>
        <taxon>Fabaceae</taxon>
        <taxon>Caesalpinioideae</taxon>
        <taxon>mimosoid clade</taxon>
        <taxon>Acacieae</taxon>
        <taxon>Acacia</taxon>
    </lineage>
</organism>
<dbReference type="GO" id="GO:0031146">
    <property type="term" value="P:SCF-dependent proteasomal ubiquitin-dependent protein catabolic process"/>
    <property type="evidence" value="ECO:0007669"/>
    <property type="project" value="TreeGrafter"/>
</dbReference>
<dbReference type="AlphaFoldDB" id="A0AAE1KBV2"/>
<dbReference type="GO" id="GO:0019005">
    <property type="term" value="C:SCF ubiquitin ligase complex"/>
    <property type="evidence" value="ECO:0007669"/>
    <property type="project" value="TreeGrafter"/>
</dbReference>